<dbReference type="InterPro" id="IPR029026">
    <property type="entry name" value="tRNA_m1G_MTases_N"/>
</dbReference>
<gene>
    <name evidence="4" type="ORF">LOD99_7066</name>
</gene>
<sequence length="1506" mass="172538">MDITTQLVTCESFLPLSSVKIIIELINSNQLKISSETASVIYTKLLQEISRYSIEQDRFYPIVRLITLILKREGDLLVKFKNEFIPSSLEIFIDSDFVHSCNLQYNTNFHGTFQEADDKSNLHSLLCVLSTKELLQLICRETCDRTFKLFLHLSVSNKSDSLKLILICLRALLHSEIAEKDYILNLIYSIHRGNILPAQNGLCYIMLTTLYSTNDRDYTLPNYHKTDIYWTIIQQGLIHSDSLTRKQSIFLLKKGAGLLTKHVTPDLPNCVGFLRNLDPQSEVCENWLTIIYLFETYEETQTHILRSSLPLLYSLANFVKKEEELAHTNSIHYSWLLILYLRIFSHESRLVQSWGIKAVLDCPISHCTQPEVVSFITESLIMGLNVSSIFISNPQIIGSISKFLSRFFSGISTTGASQNLANLVNSLTLLSDIPLFYLSYALSSMVSLPIVSRDVILAFQRLFSRSVLAHSRLLKTAIKCFLIRFITRCMNPSSCCWIDIFMLLTYIEVKNIDSAEYKEYNNLIKSLVNTRVIEVSFILFILNHLIAAYLVTEPKSSYDLSKSLDGEHFVSEIYFSRGRDIVAPYSLKDFRFPTKTGCVVAQLALITATICGQGPKKMLVDIISPVTQLLLCITTHPYMPTEQTTRVVELTKQILSTATVSDHSPYNKAVYHSLYSPLVNNLTELAFYLLNQDRSNELEHLLSIIQDYEISNKSSTLQHWDNLSRAISTRYYEELKQTLSPENIHLTAETVGLVSVLASVLSKTILNEKLWLTLSPTVQTLVNTIHLLSNNKNILTSSTENRVRFSNAILQIISLAHTKQYQLSISNMSLFSSLKDLSTITNYSGLLYILNILSSLLPLLFKEHSGLCRECVFECWRGVKEESADSDVMHILLPAFFRSCLSRDLLTCFHSEDIATTFMLIIDQVVEWGIKRMGVIHLLVIHLVEVWSYTNVISISAYWRQIIGILFSTPEFSKSLKQLDNALSFSLLLEEYDFSNWRGIYNQNMSQLYIVELLGVLTHTNITQLDDYPVLVERFIDEFLRIEIDKSKIKQKFCSFNSDMHREKIRRWQLILILLTSLRTSYKFLYVFDNEKLLLLLLTEHLPTNVQPSVRCYIEWSAVLLLSNCDILESTLLKEMRLFSTARVTRLPFVYISYVSILSLVLKKLTIPSSLLIEIVALLIGMMSSSNTQLRHVSLDLLRQIKKLPVSEEILLLKPIFQYLPDLNKLNGPSNWTITIHPDRDLNLFYLLQQLPEQFELVTKQLGLEELLERNWDNDHTVTLGNERNNQKFHRKKKNKDNHINVETRLDLESKDLMQKKIMPWEIMDGEFNIGLEGRSCDSNSSHQRGELILIASLIDKPANLGGMCRTCEVFGAATLVLSDLKLLQDRSFTSLSVSAERWMSFEEVKTSELSDYAEVLKEQGYKLVGIEQTPNSISLQDFSFPKRSALIVGHEKFGIPIELLEIVDYCVQIPQFGIIRSLNVHVSSAISIWHYTTQHSINSSHRKNN</sequence>
<evidence type="ECO:0000313" key="4">
    <source>
        <dbReference type="EMBL" id="KAI6648804.1"/>
    </source>
</evidence>
<evidence type="ECO:0000256" key="1">
    <source>
        <dbReference type="ARBA" id="ARBA00022603"/>
    </source>
</evidence>
<keyword evidence="2" id="KW-0808">Transferase</keyword>
<proteinExistence type="predicted"/>
<dbReference type="Pfam" id="PF00588">
    <property type="entry name" value="SpoU_methylase"/>
    <property type="match status" value="1"/>
</dbReference>
<comment type="caution">
    <text evidence="4">The sequence shown here is derived from an EMBL/GenBank/DDBJ whole genome shotgun (WGS) entry which is preliminary data.</text>
</comment>
<protein>
    <submittedName>
        <fullName evidence="4">Methyltransferase TARBP1-like</fullName>
    </submittedName>
</protein>
<dbReference type="InterPro" id="IPR045330">
    <property type="entry name" value="TRM3/TARBP1"/>
</dbReference>
<dbReference type="CDD" id="cd18091">
    <property type="entry name" value="SpoU-like_TRM3-like"/>
    <property type="match status" value="1"/>
</dbReference>
<dbReference type="SUPFAM" id="SSF75217">
    <property type="entry name" value="alpha/beta knot"/>
    <property type="match status" value="1"/>
</dbReference>
<dbReference type="InterPro" id="IPR044748">
    <property type="entry name" value="Trm3/TARBP1_C"/>
</dbReference>
<reference evidence="4 5" key="1">
    <citation type="journal article" date="2023" name="BMC Biol.">
        <title>The compact genome of the sponge Oopsacas minuta (Hexactinellida) is lacking key metazoan core genes.</title>
        <authorList>
            <person name="Santini S."/>
            <person name="Schenkelaars Q."/>
            <person name="Jourda C."/>
            <person name="Duchesne M."/>
            <person name="Belahbib H."/>
            <person name="Rocher C."/>
            <person name="Selva M."/>
            <person name="Riesgo A."/>
            <person name="Vervoort M."/>
            <person name="Leys S.P."/>
            <person name="Kodjabachian L."/>
            <person name="Le Bivic A."/>
            <person name="Borchiellini C."/>
            <person name="Claverie J.M."/>
            <person name="Renard E."/>
        </authorList>
    </citation>
    <scope>NUCLEOTIDE SEQUENCE [LARGE SCALE GENOMIC DNA]</scope>
    <source>
        <strain evidence="4">SPO-2</strain>
    </source>
</reference>
<dbReference type="InterPro" id="IPR029028">
    <property type="entry name" value="Alpha/beta_knot_MTases"/>
</dbReference>
<name>A0AAV7JK87_9METZ</name>
<evidence type="ECO:0000313" key="5">
    <source>
        <dbReference type="Proteomes" id="UP001165289"/>
    </source>
</evidence>
<evidence type="ECO:0000256" key="2">
    <source>
        <dbReference type="ARBA" id="ARBA00022679"/>
    </source>
</evidence>
<evidence type="ECO:0000259" key="3">
    <source>
        <dbReference type="Pfam" id="PF00588"/>
    </source>
</evidence>
<dbReference type="GO" id="GO:0016423">
    <property type="term" value="F:tRNA (guanine) methyltransferase activity"/>
    <property type="evidence" value="ECO:0007669"/>
    <property type="project" value="InterPro"/>
</dbReference>
<dbReference type="InterPro" id="IPR001537">
    <property type="entry name" value="SpoU_MeTrfase"/>
</dbReference>
<organism evidence="4 5">
    <name type="scientific">Oopsacas minuta</name>
    <dbReference type="NCBI Taxonomy" id="111878"/>
    <lineage>
        <taxon>Eukaryota</taxon>
        <taxon>Metazoa</taxon>
        <taxon>Porifera</taxon>
        <taxon>Hexactinellida</taxon>
        <taxon>Hexasterophora</taxon>
        <taxon>Lyssacinosida</taxon>
        <taxon>Leucopsacidae</taxon>
        <taxon>Oopsacas</taxon>
    </lineage>
</organism>
<dbReference type="EMBL" id="JAKMXF010000325">
    <property type="protein sequence ID" value="KAI6648804.1"/>
    <property type="molecule type" value="Genomic_DNA"/>
</dbReference>
<accession>A0AAV7JK87</accession>
<keyword evidence="5" id="KW-1185">Reference proteome</keyword>
<dbReference type="PANTHER" id="PTHR12029">
    <property type="entry name" value="RNA METHYLTRANSFERASE"/>
    <property type="match status" value="1"/>
</dbReference>
<feature type="domain" description="tRNA/rRNA methyltransferase SpoU type" evidence="3">
    <location>
        <begin position="1348"/>
        <end position="1489"/>
    </location>
</feature>
<dbReference type="Proteomes" id="UP001165289">
    <property type="component" value="Unassembled WGS sequence"/>
</dbReference>
<dbReference type="GO" id="GO:0030488">
    <property type="term" value="P:tRNA methylation"/>
    <property type="evidence" value="ECO:0007669"/>
    <property type="project" value="InterPro"/>
</dbReference>
<dbReference type="PANTHER" id="PTHR12029:SF11">
    <property type="entry name" value="METHYLTRANSFERASE TARBP1-RELATED"/>
    <property type="match status" value="1"/>
</dbReference>
<dbReference type="GO" id="GO:0003723">
    <property type="term" value="F:RNA binding"/>
    <property type="evidence" value="ECO:0007669"/>
    <property type="project" value="InterPro"/>
</dbReference>
<dbReference type="Gene3D" id="3.40.1280.10">
    <property type="match status" value="1"/>
</dbReference>
<keyword evidence="1 4" id="KW-0489">Methyltransferase</keyword>